<keyword evidence="1 4" id="KW-0808">Transferase</keyword>
<gene>
    <name evidence="4" type="ordered locus">Bcen_1605</name>
</gene>
<dbReference type="InterPro" id="IPR050832">
    <property type="entry name" value="Bact_Acetyltransf"/>
</dbReference>
<dbReference type="InterPro" id="IPR016181">
    <property type="entry name" value="Acyl_CoA_acyltransferase"/>
</dbReference>
<proteinExistence type="predicted"/>
<dbReference type="CDD" id="cd04301">
    <property type="entry name" value="NAT_SF"/>
    <property type="match status" value="1"/>
</dbReference>
<reference evidence="4" key="1">
    <citation type="submission" date="2006-05" db="EMBL/GenBank/DDBJ databases">
        <title>Complete sequence of chromosome 1 of Burkholderia cenocepacia AU 1054.</title>
        <authorList>
            <consortium name="US DOE Joint Genome Institute"/>
            <person name="Copeland A."/>
            <person name="Lucas S."/>
            <person name="Lapidus A."/>
            <person name="Barry K."/>
            <person name="Detter J.C."/>
            <person name="Glavina del Rio T."/>
            <person name="Hammon N."/>
            <person name="Israni S."/>
            <person name="Dalin E."/>
            <person name="Tice H."/>
            <person name="Pitluck S."/>
            <person name="Chain P."/>
            <person name="Malfatti S."/>
            <person name="Shin M."/>
            <person name="Vergez L."/>
            <person name="Schmutz J."/>
            <person name="Larimer F."/>
            <person name="Land M."/>
            <person name="Hauser L."/>
            <person name="Kyrpides N."/>
            <person name="Lykidis A."/>
            <person name="LiPuma J.J."/>
            <person name="Konstantinidis K."/>
            <person name="Tiedje J.M."/>
            <person name="Richardson P."/>
        </authorList>
    </citation>
    <scope>NUCLEOTIDE SEQUENCE [LARGE SCALE GENOMIC DNA]</scope>
    <source>
        <strain evidence="4">AU 1054</strain>
    </source>
</reference>
<evidence type="ECO:0000313" key="4">
    <source>
        <dbReference type="EMBL" id="ABF76510.1"/>
    </source>
</evidence>
<dbReference type="PANTHER" id="PTHR43877">
    <property type="entry name" value="AMINOALKYLPHOSPHONATE N-ACETYLTRANSFERASE-RELATED-RELATED"/>
    <property type="match status" value="1"/>
</dbReference>
<dbReference type="HOGENOM" id="CLU_116318_1_0_4"/>
<dbReference type="InterPro" id="IPR000182">
    <property type="entry name" value="GNAT_dom"/>
</dbReference>
<dbReference type="AlphaFoldDB" id="A0A0H2XRA6"/>
<organism evidence="4">
    <name type="scientific">Burkholderia orbicola (strain AU 1054)</name>
    <dbReference type="NCBI Taxonomy" id="331271"/>
    <lineage>
        <taxon>Bacteria</taxon>
        <taxon>Pseudomonadati</taxon>
        <taxon>Pseudomonadota</taxon>
        <taxon>Betaproteobacteria</taxon>
        <taxon>Burkholderiales</taxon>
        <taxon>Burkholderiaceae</taxon>
        <taxon>Burkholderia</taxon>
        <taxon>Burkholderia cepacia complex</taxon>
        <taxon>Burkholderia orbicola</taxon>
    </lineage>
</organism>
<dbReference type="GO" id="GO:0016747">
    <property type="term" value="F:acyltransferase activity, transferring groups other than amino-acyl groups"/>
    <property type="evidence" value="ECO:0007669"/>
    <property type="project" value="InterPro"/>
</dbReference>
<dbReference type="SUPFAM" id="SSF55729">
    <property type="entry name" value="Acyl-CoA N-acyltransferases (Nat)"/>
    <property type="match status" value="1"/>
</dbReference>
<keyword evidence="2" id="KW-0012">Acyltransferase</keyword>
<dbReference type="EMBL" id="CP000378">
    <property type="protein sequence ID" value="ABF76510.1"/>
    <property type="molecule type" value="Genomic_DNA"/>
</dbReference>
<evidence type="ECO:0000259" key="3">
    <source>
        <dbReference type="PROSITE" id="PS51186"/>
    </source>
</evidence>
<feature type="domain" description="N-acetyltransferase" evidence="3">
    <location>
        <begin position="10"/>
        <end position="159"/>
    </location>
</feature>
<name>A0A0H2XRA6_BURO1</name>
<accession>A0A0H2XRA6</accession>
<evidence type="ECO:0000256" key="2">
    <source>
        <dbReference type="ARBA" id="ARBA00023315"/>
    </source>
</evidence>
<protein>
    <submittedName>
        <fullName evidence="4">GCN5-related N-acetyltransferase</fullName>
    </submittedName>
</protein>
<dbReference type="Gene3D" id="3.40.630.30">
    <property type="match status" value="1"/>
</dbReference>
<dbReference type="Pfam" id="PF13673">
    <property type="entry name" value="Acetyltransf_10"/>
    <property type="match status" value="1"/>
</dbReference>
<sequence length="159" mass="17734">MTRAEMHKLFTVRAARAADADELTRLAHLSKAHWGYPKEWLDLWQNDLTVSRETIEGAIGYVAESGESIIGFWIRASLNSDRPTPGWLFVHPDHMGQGVARALWESVRTEAAARGIKSFVIEADPNAAPFYLTLGAEKIGEKESSAIPGRFFPILRIMV</sequence>
<dbReference type="PROSITE" id="PS51186">
    <property type="entry name" value="GNAT"/>
    <property type="match status" value="1"/>
</dbReference>
<evidence type="ECO:0000256" key="1">
    <source>
        <dbReference type="ARBA" id="ARBA00022679"/>
    </source>
</evidence>